<reference evidence="2" key="1">
    <citation type="submission" date="2019-02" db="EMBL/GenBank/DDBJ databases">
        <title>Draft genome sequence of Sphaerospermopsis reniformis NIES-1949.</title>
        <authorList>
            <person name="Yamaguchi H."/>
            <person name="Suzuki S."/>
            <person name="Kawachi M."/>
        </authorList>
    </citation>
    <scope>NUCLEOTIDE SEQUENCE [LARGE SCALE GENOMIC DNA]</scope>
    <source>
        <strain evidence="2">NIES-1949</strain>
    </source>
</reference>
<evidence type="ECO:0008006" key="3">
    <source>
        <dbReference type="Google" id="ProtNLM"/>
    </source>
</evidence>
<sequence length="257" mass="29192">MPEQPFVQKKFEEKLLAQAAQSRLTEELDESEKIDVDIQTDIGKIIQGKVDGVAIAGQGLVIREKIRVQEIKLQTDSIAVNPFSAIFGQIKLNEPVNAIAHVVMEETDINLALTSEIIRSLVQKFQLDVDGKIVKFEPQEMQVFLPADETLEFQGKIWLKEQGNSHVLGYHAIAHPRTQTKPAMLESFRCTQGEGIRIELITAAMQKVKEILNLPYFEWEDMIFYIRDMQVKKGQLILMLAAHVKQLPSEETLQNLN</sequence>
<dbReference type="RefSeq" id="WP_137669350.1">
    <property type="nucleotide sequence ID" value="NZ_BJCE01000345.1"/>
</dbReference>
<evidence type="ECO:0000313" key="1">
    <source>
        <dbReference type="EMBL" id="GCL39905.1"/>
    </source>
</evidence>
<accession>A0A480A4K5</accession>
<evidence type="ECO:0000313" key="2">
    <source>
        <dbReference type="Proteomes" id="UP000300142"/>
    </source>
</evidence>
<dbReference type="Proteomes" id="UP000300142">
    <property type="component" value="Unassembled WGS sequence"/>
</dbReference>
<dbReference type="InterPro" id="IPR021373">
    <property type="entry name" value="DUF2993"/>
</dbReference>
<dbReference type="AlphaFoldDB" id="A0A480A4K5"/>
<protein>
    <recommendedName>
        <fullName evidence="3">DUF2993 domain-containing protein</fullName>
    </recommendedName>
</protein>
<keyword evidence="2" id="KW-1185">Reference proteome</keyword>
<comment type="caution">
    <text evidence="1">The sequence shown here is derived from an EMBL/GenBank/DDBJ whole genome shotgun (WGS) entry which is preliminary data.</text>
</comment>
<gene>
    <name evidence="1" type="ORF">SR1949_50360</name>
</gene>
<name>A0A480A4K5_9CYAN</name>
<dbReference type="EMBL" id="BJCE01000345">
    <property type="protein sequence ID" value="GCL39905.1"/>
    <property type="molecule type" value="Genomic_DNA"/>
</dbReference>
<dbReference type="Pfam" id="PF11209">
    <property type="entry name" value="LmeA"/>
    <property type="match status" value="1"/>
</dbReference>
<proteinExistence type="predicted"/>
<organism evidence="1 2">
    <name type="scientific">Sphaerospermopsis reniformis</name>
    <dbReference type="NCBI Taxonomy" id="531300"/>
    <lineage>
        <taxon>Bacteria</taxon>
        <taxon>Bacillati</taxon>
        <taxon>Cyanobacteriota</taxon>
        <taxon>Cyanophyceae</taxon>
        <taxon>Nostocales</taxon>
        <taxon>Aphanizomenonaceae</taxon>
        <taxon>Sphaerospermopsis</taxon>
    </lineage>
</organism>